<evidence type="ECO:0000256" key="1">
    <source>
        <dbReference type="ARBA" id="ARBA00023015"/>
    </source>
</evidence>
<accession>A0A6J7IDB8</accession>
<name>A0A6J7IDB8_9ZZZZ</name>
<dbReference type="PANTHER" id="PTHR30363">
    <property type="entry name" value="HTH-TYPE TRANSCRIPTIONAL REGULATOR SRLR-RELATED"/>
    <property type="match status" value="1"/>
</dbReference>
<evidence type="ECO:0000256" key="2">
    <source>
        <dbReference type="ARBA" id="ARBA00023125"/>
    </source>
</evidence>
<dbReference type="Pfam" id="PF00455">
    <property type="entry name" value="DeoRC"/>
    <property type="match status" value="1"/>
</dbReference>
<keyword evidence="2" id="KW-0238">DNA-binding</keyword>
<dbReference type="PROSITE" id="PS51000">
    <property type="entry name" value="HTH_DEOR_2"/>
    <property type="match status" value="1"/>
</dbReference>
<sequence length="257" mass="28293">MVEPTSARALRQRTVLDYVLKAGSASSAELAEVVNCSIMTIHRDLDELSTRGLVRKFHGGVSALPTSIFESSSAFRMGRSSEAKEKLAREAIKFIEPGMSVMLDDSTTVLALARLLSDFGPITIISNFRPAIEVLADCPDVRLIILGGTYSRTHDSFIGIPNMTGIENYAVDAVFLSTSTMHDGMTYHQEHDVVLMKRAMLRAGTRKFLLLDESKIGRTSLNRFVPASDFTDVVLTDETPDEVISQLREVTTVHVAR</sequence>
<dbReference type="InterPro" id="IPR014036">
    <property type="entry name" value="DeoR-like_C"/>
</dbReference>
<proteinExistence type="predicted"/>
<dbReference type="InterPro" id="IPR037171">
    <property type="entry name" value="NagB/RpiA_transferase-like"/>
</dbReference>
<dbReference type="InterPro" id="IPR036388">
    <property type="entry name" value="WH-like_DNA-bd_sf"/>
</dbReference>
<dbReference type="GO" id="GO:0003677">
    <property type="term" value="F:DNA binding"/>
    <property type="evidence" value="ECO:0007669"/>
    <property type="project" value="UniProtKB-KW"/>
</dbReference>
<evidence type="ECO:0000259" key="4">
    <source>
        <dbReference type="PROSITE" id="PS51000"/>
    </source>
</evidence>
<dbReference type="EMBL" id="CAFBMZ010000050">
    <property type="protein sequence ID" value="CAB4928267.1"/>
    <property type="molecule type" value="Genomic_DNA"/>
</dbReference>
<dbReference type="PROSITE" id="PS00894">
    <property type="entry name" value="HTH_DEOR_1"/>
    <property type="match status" value="1"/>
</dbReference>
<dbReference type="InterPro" id="IPR018356">
    <property type="entry name" value="Tscrpt_reg_HTH_DeoR_CS"/>
</dbReference>
<dbReference type="SMART" id="SM00420">
    <property type="entry name" value="HTH_DEOR"/>
    <property type="match status" value="1"/>
</dbReference>
<dbReference type="InterPro" id="IPR001034">
    <property type="entry name" value="DeoR_HTH"/>
</dbReference>
<dbReference type="InterPro" id="IPR036390">
    <property type="entry name" value="WH_DNA-bd_sf"/>
</dbReference>
<dbReference type="AlphaFoldDB" id="A0A6J7IDB8"/>
<organism evidence="5">
    <name type="scientific">freshwater metagenome</name>
    <dbReference type="NCBI Taxonomy" id="449393"/>
    <lineage>
        <taxon>unclassified sequences</taxon>
        <taxon>metagenomes</taxon>
        <taxon>ecological metagenomes</taxon>
    </lineage>
</organism>
<dbReference type="PANTHER" id="PTHR30363:SF44">
    <property type="entry name" value="AGA OPERON TRANSCRIPTIONAL REPRESSOR-RELATED"/>
    <property type="match status" value="1"/>
</dbReference>
<dbReference type="SMART" id="SM01134">
    <property type="entry name" value="DeoRC"/>
    <property type="match status" value="1"/>
</dbReference>
<reference evidence="5" key="1">
    <citation type="submission" date="2020-05" db="EMBL/GenBank/DDBJ databases">
        <authorList>
            <person name="Chiriac C."/>
            <person name="Salcher M."/>
            <person name="Ghai R."/>
            <person name="Kavagutti S V."/>
        </authorList>
    </citation>
    <scope>NUCLEOTIDE SEQUENCE</scope>
</reference>
<keyword evidence="1" id="KW-0805">Transcription regulation</keyword>
<protein>
    <submittedName>
        <fullName evidence="5">Unannotated protein</fullName>
    </submittedName>
</protein>
<gene>
    <name evidence="5" type="ORF">UFOPK3684_00809</name>
</gene>
<evidence type="ECO:0000256" key="3">
    <source>
        <dbReference type="ARBA" id="ARBA00023163"/>
    </source>
</evidence>
<dbReference type="PRINTS" id="PR00037">
    <property type="entry name" value="HTHLACR"/>
</dbReference>
<dbReference type="InterPro" id="IPR050313">
    <property type="entry name" value="Carb_Metab_HTH_regulators"/>
</dbReference>
<dbReference type="Gene3D" id="1.10.10.10">
    <property type="entry name" value="Winged helix-like DNA-binding domain superfamily/Winged helix DNA-binding domain"/>
    <property type="match status" value="1"/>
</dbReference>
<dbReference type="SUPFAM" id="SSF46785">
    <property type="entry name" value="Winged helix' DNA-binding domain"/>
    <property type="match status" value="1"/>
</dbReference>
<dbReference type="Pfam" id="PF08220">
    <property type="entry name" value="HTH_DeoR"/>
    <property type="match status" value="1"/>
</dbReference>
<dbReference type="GO" id="GO:0003700">
    <property type="term" value="F:DNA-binding transcription factor activity"/>
    <property type="evidence" value="ECO:0007669"/>
    <property type="project" value="InterPro"/>
</dbReference>
<feature type="domain" description="HTH deoR-type" evidence="4">
    <location>
        <begin position="8"/>
        <end position="63"/>
    </location>
</feature>
<dbReference type="SUPFAM" id="SSF100950">
    <property type="entry name" value="NagB/RpiA/CoA transferase-like"/>
    <property type="match status" value="1"/>
</dbReference>
<evidence type="ECO:0000313" key="5">
    <source>
        <dbReference type="EMBL" id="CAB4928267.1"/>
    </source>
</evidence>
<keyword evidence="3" id="KW-0804">Transcription</keyword>